<comment type="function">
    <text evidence="19">Catalyzes the conversion of 4-hydroxyphenylpyruvic acid to homogentisic acid, one of the steps in tyrosine catabolism.</text>
</comment>
<evidence type="ECO:0000256" key="15">
    <source>
        <dbReference type="ARBA" id="ARBA00023004"/>
    </source>
</evidence>
<feature type="binding site" evidence="22">
    <location>
        <position position="428"/>
    </location>
    <ligand>
        <name>Fe cation</name>
        <dbReference type="ChEBI" id="CHEBI:24875"/>
    </ligand>
</feature>
<evidence type="ECO:0000256" key="21">
    <source>
        <dbReference type="PIRNR" id="PIRNR009283"/>
    </source>
</evidence>
<dbReference type="InterPro" id="IPR029068">
    <property type="entry name" value="Glyas_Bleomycin-R_OHBP_Dase"/>
</dbReference>
<dbReference type="GO" id="GO:0005789">
    <property type="term" value="C:endoplasmic reticulum membrane"/>
    <property type="evidence" value="ECO:0007669"/>
    <property type="project" value="UniProtKB-SubCell"/>
</dbReference>
<evidence type="ECO:0000256" key="13">
    <source>
        <dbReference type="ARBA" id="ARBA00022964"/>
    </source>
</evidence>
<dbReference type="Proteomes" id="UP000095085">
    <property type="component" value="Unassembled WGS sequence"/>
</dbReference>
<gene>
    <name evidence="24" type="ORF">HYPBUDRAFT_123498</name>
</gene>
<evidence type="ECO:0000256" key="4">
    <source>
        <dbReference type="ARBA" id="ARBA00005162"/>
    </source>
</evidence>
<dbReference type="GO" id="GO:0003868">
    <property type="term" value="F:4-hydroxyphenylpyruvate dioxygenase activity"/>
    <property type="evidence" value="ECO:0007669"/>
    <property type="project" value="UniProtKB-EC"/>
</dbReference>
<feature type="binding site" evidence="22">
    <location>
        <position position="248"/>
    </location>
    <ligand>
        <name>Fe cation</name>
        <dbReference type="ChEBI" id="CHEBI:24875"/>
    </ligand>
</feature>
<feature type="domain" description="VOC" evidence="23">
    <location>
        <begin position="97"/>
        <end position="210"/>
    </location>
</feature>
<evidence type="ECO:0000256" key="2">
    <source>
        <dbReference type="ARBA" id="ARBA00004406"/>
    </source>
</evidence>
<dbReference type="GO" id="GO:0046872">
    <property type="term" value="F:metal ion binding"/>
    <property type="evidence" value="ECO:0007669"/>
    <property type="project" value="UniProtKB-KW"/>
</dbReference>
<evidence type="ECO:0000256" key="18">
    <source>
        <dbReference type="ARBA" id="ARBA00023232"/>
    </source>
</evidence>
<dbReference type="PANTHER" id="PTHR11959">
    <property type="entry name" value="4-HYDROXYPHENYLPYRUVATE DIOXYGENASE"/>
    <property type="match status" value="1"/>
</dbReference>
<protein>
    <recommendedName>
        <fullName evidence="7 21">4-hydroxyphenylpyruvate dioxygenase</fullName>
    </recommendedName>
</protein>
<dbReference type="InterPro" id="IPR005956">
    <property type="entry name" value="4OHPhenylPyrv_dOase"/>
</dbReference>
<dbReference type="InterPro" id="IPR041736">
    <property type="entry name" value="4OHPhenylPyrv_dOase_N"/>
</dbReference>
<sequence>MGFKEIAYKGLETRLTKLASHVLKNGNVLIEVTNTLTKVEENYPNYPNNQIINYQTIKESMNEEILNKLQKIVFEIGGKYIGIMMGHNTELVNYEIGINNFTSSVTRLAEYKEIIRDYQTNLTKITDLTEKLLYDIFDGYAIQEFLLTHGEGVYDIMLTVEDADCIFKRATRAGAKIVKPPKVYSDRQGSVKMATIQIPQTDIQHTLVENIDYNGEYLPGYGRSLTKDVIFDKALTKLPPINLVKIDHCVENYTWNQMMAKAEFYAQILGLHKYWSVDEQDVSTGETALRSIVMASSNGQVKIPINEPAKGKKKSQIEEFYDFNGGPGVQHLALRTYDILECVRLMQKRGIEFNTTSQRYYTNLKSRLQKDRIELFEEIKDIENYGILVDYDPSTKYIFDEEHGRYRCNYILQIFTKPNHDRPTLFIEIIQRHHHNGFGKGTFKGLFETIEEQQRLRGTLTESD</sequence>
<dbReference type="CDD" id="cd08342">
    <property type="entry name" value="HPPD_N_like"/>
    <property type="match status" value="1"/>
</dbReference>
<comment type="similarity">
    <text evidence="5 21">Belongs to the 4HPPD family.</text>
</comment>
<keyword evidence="8" id="KW-0963">Cytoplasm</keyword>
<comment type="catalytic activity">
    <reaction evidence="20">
        <text>3-(4-hydroxyphenyl)pyruvate + O2 = homogentisate + CO2</text>
        <dbReference type="Rhea" id="RHEA:16189"/>
        <dbReference type="ChEBI" id="CHEBI:15379"/>
        <dbReference type="ChEBI" id="CHEBI:16169"/>
        <dbReference type="ChEBI" id="CHEBI:16526"/>
        <dbReference type="ChEBI" id="CHEBI:36242"/>
        <dbReference type="EC" id="1.13.11.27"/>
    </reaction>
    <physiologicalReaction direction="left-to-right" evidence="20">
        <dbReference type="Rhea" id="RHEA:16190"/>
    </physiologicalReaction>
</comment>
<keyword evidence="11" id="KW-0256">Endoplasmic reticulum</keyword>
<evidence type="ECO:0000256" key="11">
    <source>
        <dbReference type="ARBA" id="ARBA00022824"/>
    </source>
</evidence>
<keyword evidence="13 24" id="KW-0223">Dioxygenase</keyword>
<comment type="cofactor">
    <cofactor evidence="22">
        <name>Fe cation</name>
        <dbReference type="ChEBI" id="CHEBI:24875"/>
    </cofactor>
    <text evidence="22">Binds 1 Fe cation per subunit.</text>
</comment>
<name>A0A1E4RLJ8_9ASCO</name>
<evidence type="ECO:0000256" key="1">
    <source>
        <dbReference type="ARBA" id="ARBA00004395"/>
    </source>
</evidence>
<feature type="binding site" evidence="22">
    <location>
        <position position="331"/>
    </location>
    <ligand>
        <name>Fe cation</name>
        <dbReference type="ChEBI" id="CHEBI:24875"/>
    </ligand>
</feature>
<keyword evidence="16" id="KW-0333">Golgi apparatus</keyword>
<dbReference type="InterPro" id="IPR037523">
    <property type="entry name" value="VOC_core"/>
</dbReference>
<dbReference type="Gene3D" id="3.10.180.10">
    <property type="entry name" value="2,3-Dihydroxybiphenyl 1,2-Dioxygenase, domain 1"/>
    <property type="match status" value="2"/>
</dbReference>
<evidence type="ECO:0000256" key="10">
    <source>
        <dbReference type="ARBA" id="ARBA00022737"/>
    </source>
</evidence>
<keyword evidence="14" id="KW-0560">Oxidoreductase</keyword>
<keyword evidence="25" id="KW-1185">Reference proteome</keyword>
<evidence type="ECO:0000256" key="20">
    <source>
        <dbReference type="ARBA" id="ARBA00048047"/>
    </source>
</evidence>
<dbReference type="NCBIfam" id="TIGR01263">
    <property type="entry name" value="4HPPD"/>
    <property type="match status" value="1"/>
</dbReference>
<comment type="subcellular location">
    <subcellularLocation>
        <location evidence="3">Cytoplasm</location>
    </subcellularLocation>
    <subcellularLocation>
        <location evidence="2">Endoplasmic reticulum membrane</location>
        <topology evidence="2">Peripheral membrane protein</topology>
    </subcellularLocation>
    <subcellularLocation>
        <location evidence="1">Golgi apparatus membrane</location>
        <topology evidence="1">Peripheral membrane protein</topology>
    </subcellularLocation>
</comment>
<dbReference type="AlphaFoldDB" id="A0A1E4RLJ8"/>
<evidence type="ECO:0000259" key="23">
    <source>
        <dbReference type="PROSITE" id="PS51819"/>
    </source>
</evidence>
<accession>A0A1E4RLJ8</accession>
<evidence type="ECO:0000256" key="9">
    <source>
        <dbReference type="ARBA" id="ARBA00022723"/>
    </source>
</evidence>
<evidence type="ECO:0000256" key="8">
    <source>
        <dbReference type="ARBA" id="ARBA00022490"/>
    </source>
</evidence>
<evidence type="ECO:0000256" key="3">
    <source>
        <dbReference type="ARBA" id="ARBA00004496"/>
    </source>
</evidence>
<evidence type="ECO:0000256" key="19">
    <source>
        <dbReference type="ARBA" id="ARBA00033727"/>
    </source>
</evidence>
<evidence type="ECO:0000256" key="6">
    <source>
        <dbReference type="ARBA" id="ARBA00011738"/>
    </source>
</evidence>
<evidence type="ECO:0000256" key="22">
    <source>
        <dbReference type="PIRSR" id="PIRSR009283-1"/>
    </source>
</evidence>
<dbReference type="PANTHER" id="PTHR11959:SF1">
    <property type="entry name" value="4-HYDROXYPHENYLPYRUVATE DIOXYGENASE"/>
    <property type="match status" value="1"/>
</dbReference>
<dbReference type="Pfam" id="PF00903">
    <property type="entry name" value="Glyoxalase"/>
    <property type="match status" value="1"/>
</dbReference>
<proteinExistence type="inferred from homology"/>
<dbReference type="EMBL" id="KV454540">
    <property type="protein sequence ID" value="ODV68144.1"/>
    <property type="molecule type" value="Genomic_DNA"/>
</dbReference>
<keyword evidence="17" id="KW-0472">Membrane</keyword>
<dbReference type="SUPFAM" id="SSF54593">
    <property type="entry name" value="Glyoxalase/Bleomycin resistance protein/Dihydroxybiphenyl dioxygenase"/>
    <property type="match status" value="1"/>
</dbReference>
<evidence type="ECO:0000256" key="17">
    <source>
        <dbReference type="ARBA" id="ARBA00023136"/>
    </source>
</evidence>
<dbReference type="PROSITE" id="PS51819">
    <property type="entry name" value="VOC"/>
    <property type="match status" value="2"/>
</dbReference>
<keyword evidence="9 22" id="KW-0479">Metal-binding</keyword>
<dbReference type="GO" id="GO:0042802">
    <property type="term" value="F:identical protein binding"/>
    <property type="evidence" value="ECO:0007669"/>
    <property type="project" value="UniProtKB-ARBA"/>
</dbReference>
<evidence type="ECO:0000313" key="24">
    <source>
        <dbReference type="EMBL" id="ODV68144.1"/>
    </source>
</evidence>
<evidence type="ECO:0000256" key="12">
    <source>
        <dbReference type="ARBA" id="ARBA00022878"/>
    </source>
</evidence>
<keyword evidence="10" id="KW-0677">Repeat</keyword>
<comment type="subunit">
    <text evidence="6">Homodimer.</text>
</comment>
<dbReference type="STRING" id="984485.A0A1E4RLJ8"/>
<dbReference type="InterPro" id="IPR004360">
    <property type="entry name" value="Glyas_Fos-R_dOase_dom"/>
</dbReference>
<dbReference type="OrthoDB" id="414569at2759"/>
<evidence type="ECO:0000256" key="16">
    <source>
        <dbReference type="ARBA" id="ARBA00023034"/>
    </source>
</evidence>
<dbReference type="GO" id="GO:0006572">
    <property type="term" value="P:L-tyrosine catabolic process"/>
    <property type="evidence" value="ECO:0007669"/>
    <property type="project" value="UniProtKB-KW"/>
</dbReference>
<keyword evidence="24" id="KW-0670">Pyruvate</keyword>
<reference evidence="25" key="1">
    <citation type="submission" date="2016-05" db="EMBL/GenBank/DDBJ databases">
        <title>Comparative genomics of biotechnologically important yeasts.</title>
        <authorList>
            <consortium name="DOE Joint Genome Institute"/>
            <person name="Riley R."/>
            <person name="Haridas S."/>
            <person name="Wolfe K.H."/>
            <person name="Lopes M.R."/>
            <person name="Hittinger C.T."/>
            <person name="Goker M."/>
            <person name="Salamov A."/>
            <person name="Wisecaver J."/>
            <person name="Long T.M."/>
            <person name="Aerts A.L."/>
            <person name="Barry K."/>
            <person name="Choi C."/>
            <person name="Clum A."/>
            <person name="Coughlan A.Y."/>
            <person name="Deshpande S."/>
            <person name="Douglass A.P."/>
            <person name="Hanson S.J."/>
            <person name="Klenk H.-P."/>
            <person name="Labutti K."/>
            <person name="Lapidus A."/>
            <person name="Lindquist E."/>
            <person name="Lipzen A."/>
            <person name="Meier-Kolthoff J.P."/>
            <person name="Ohm R.A."/>
            <person name="Otillar R.P."/>
            <person name="Pangilinan J."/>
            <person name="Peng Y."/>
            <person name="Rokas A."/>
            <person name="Rosa C.A."/>
            <person name="Scheuner C."/>
            <person name="Sibirny A.A."/>
            <person name="Slot J.C."/>
            <person name="Stielow J.B."/>
            <person name="Sun H."/>
            <person name="Kurtzman C.P."/>
            <person name="Blackwell M."/>
            <person name="Grigoriev I.V."/>
            <person name="Jeffries T.W."/>
        </authorList>
    </citation>
    <scope>NUCLEOTIDE SEQUENCE [LARGE SCALE GENOMIC DNA]</scope>
    <source>
        <strain evidence="25">NRRL Y-1933</strain>
    </source>
</reference>
<comment type="pathway">
    <text evidence="4">Amino-acid degradation; L-phenylalanine degradation; acetoacetate and fumarate from L-phenylalanine: step 3/6.</text>
</comment>
<feature type="domain" description="VOC" evidence="23">
    <location>
        <begin position="245"/>
        <end position="392"/>
    </location>
</feature>
<organism evidence="24 25">
    <name type="scientific">Hyphopichia burtonii NRRL Y-1933</name>
    <dbReference type="NCBI Taxonomy" id="984485"/>
    <lineage>
        <taxon>Eukaryota</taxon>
        <taxon>Fungi</taxon>
        <taxon>Dikarya</taxon>
        <taxon>Ascomycota</taxon>
        <taxon>Saccharomycotina</taxon>
        <taxon>Pichiomycetes</taxon>
        <taxon>Debaryomycetaceae</taxon>
        <taxon>Hyphopichia</taxon>
    </lineage>
</organism>
<dbReference type="GeneID" id="30993856"/>
<keyword evidence="12" id="KW-0828">Tyrosine catabolism</keyword>
<keyword evidence="18" id="KW-0585">Phenylalanine catabolism</keyword>
<dbReference type="CDD" id="cd07250">
    <property type="entry name" value="HPPD_C_like"/>
    <property type="match status" value="1"/>
</dbReference>
<dbReference type="PIRSF" id="PIRSF009283">
    <property type="entry name" value="HPP_dOase"/>
    <property type="match status" value="1"/>
</dbReference>
<dbReference type="GO" id="GO:0000139">
    <property type="term" value="C:Golgi membrane"/>
    <property type="evidence" value="ECO:0007669"/>
    <property type="project" value="UniProtKB-SubCell"/>
</dbReference>
<evidence type="ECO:0000256" key="5">
    <source>
        <dbReference type="ARBA" id="ARBA00005877"/>
    </source>
</evidence>
<keyword evidence="15 22" id="KW-0408">Iron</keyword>
<dbReference type="InterPro" id="IPR041735">
    <property type="entry name" value="4OHPhenylPyrv_dOase_C"/>
</dbReference>
<evidence type="ECO:0000256" key="7">
    <source>
        <dbReference type="ARBA" id="ARBA00018452"/>
    </source>
</evidence>
<evidence type="ECO:0000256" key="14">
    <source>
        <dbReference type="ARBA" id="ARBA00023002"/>
    </source>
</evidence>
<dbReference type="FunFam" id="3.10.180.10:FF:000022">
    <property type="entry name" value="4-hydroxyphenylpyruvate dioxygenase"/>
    <property type="match status" value="1"/>
</dbReference>
<evidence type="ECO:0000313" key="25">
    <source>
        <dbReference type="Proteomes" id="UP000095085"/>
    </source>
</evidence>
<dbReference type="UniPathway" id="UPA00139">
    <property type="reaction ID" value="UER00362"/>
</dbReference>
<dbReference type="GO" id="GO:0006559">
    <property type="term" value="P:L-phenylalanine catabolic process"/>
    <property type="evidence" value="ECO:0007669"/>
    <property type="project" value="UniProtKB-UniPathway"/>
</dbReference>
<dbReference type="RefSeq" id="XP_020077211.1">
    <property type="nucleotide sequence ID" value="XM_020219306.1"/>
</dbReference>